<reference evidence="1 2" key="1">
    <citation type="submission" date="2020-08" db="EMBL/GenBank/DDBJ databases">
        <title>Phenotypic and transcriptomic analysis of seven clinical Stenotrophomonas maltophilia isolates identify a small set of shared and commonly regulated genes involved in biofilm lifestyle.</title>
        <authorList>
            <person name="Alio I."/>
            <person name="Gudzuhn M."/>
            <person name="Streit W."/>
        </authorList>
    </citation>
    <scope>NUCLEOTIDE SEQUENCE [LARGE SCALE GENOMIC DNA]</scope>
    <source>
        <strain evidence="1 2">UHH_SKK55</strain>
    </source>
</reference>
<dbReference type="Pfam" id="PF13646">
    <property type="entry name" value="HEAT_2"/>
    <property type="match status" value="1"/>
</dbReference>
<name>A0AAX1I971_STEMA</name>
<dbReference type="Gene3D" id="3.40.50.300">
    <property type="entry name" value="P-loop containing nucleotide triphosphate hydrolases"/>
    <property type="match status" value="1"/>
</dbReference>
<sequence>MAPFGDSVVDLLKHGHVWIQEPPSGPEPGAPVETRTQSLPLGELSWQNFERLVLRIVRRESQVIDCSIYGAPGQSQGRIDIIAVRSGASSSKVCYQCKKVNDFDASDVASAVDKFISGHWAKEVAEFVLCVSSSLEKTQLQNALDKQRKKLAALGIGFSVWDGAAAGGICERLKAHCDIVDDFFGRSWVSSFNGKDAADSLGDRLNGYEFGMLRSKLANLYSVLFSQHDPGFRTDRNENMDYRDRYVVPDIIERTQIDTGLFNQSAMRGLSQEEDALGISRGQEVVGPLNANSTMYEIRKPVFEWLRDRGRCVVLGEPGYGKSALLRYLALSILRPDKLQFDVLNFGYFSRLPIWISFSRLSASIGRESGVSVDAFFREWLQQYGFGDVYPLFRRAVKGGQVLLLVDGLDESTEEYTGREALDRVVTFLEASDSSIICTGRPQSYGSLGIPPSWATATLAPLSEKKIEELATRWFEFLESDPEASLQAACENEDFGRRRAQAFLREASSSSRTLELARNPLLCMSLIQLFRFSHQLPEARVEAYKQIVDLLLSKHPAARAQASGTTLPISSLGLKSADLREMLIRLAREMQSQPTRSLSEERCEQVCTDFLMDDMYGLGEPVARARRIAAEAVIQLNDQYGVLVERSPKELSLLHLSIQEYLAAESVARESHEDQIAWMTDIWISPAWRETLIAWFGILGARGEMVLSGRASQRLEDLGEGNEWLRAQSIELRMEIAISDLGLPIGEARRIVELAVSEVENSPIVELRVSLAKNIAIGALGTRVRSECRSAIRRWLPGQPSYKRRMLIASFKDWAPSTDLWSTLVRALRDEDVMCRRAAAETIAHVFMNTDEALAALERMAIVDVRPEVRAAALYGLTARSEWRTQAIGCAGANRRTANVDLFLGTVRTRVKQGLQTAEDINRILMLWDADSLEFQERRDAVGLLCEGWPQDLRLRRLLLDRLNEHGAGFEVELPLQYLVRCCPGDTEVAETVAAMVRRFGRMLTLGDNQVWEDLSSGFRGNANLSSAIRDSLSADRERYKKTLWDPRTAHAMVIIGDDAAKRELLESYELADIRGRYWIAFALQRGWGDDSAVRERLQYWADGSIEMAAPLGSLARVLFSESTKRLKWLRRIARASAVTREVGAAMALLEECPDEETKELVRDLLDNPGVWYYHRTDLQARFASAYPDDPKSLEIIEDSLSNIDGPNFGRITAMFENVPDLRSRLLDAAAPAPSDVRIAVATIFRERAIELDSVVELTPLPLAEEDSAVRASYLMARARAAKGDSVLADQLEQFLMPEFNATGTYMDMRRRTALAALLELGAYSRIVSQFAGDGGIRWTHGLIDWLGHDLVSPGAVIEHWEALNPLLIENNARENELPVAEFVRSGYDALFERTPALERLLGDYFETQVPDLIGAAYFDAFARHRPRSRSLRLLLVNSIGRNGRADVACAAARVLASHFSGNDDIWGELSTAIRSPQDVSSEFADGVLGHLALGWPEGIAAAWARSLKSAELAKLGLRNRLLVAILKGSSVEAESAVIELIEESMESWRYRTEDVNVLHIWAKWDGAKASLDRLAKSDNSSHSITAISLLSIAGRDVEGLIETLIDRYNLQFSKSFATPEDGLNAALGRQASWAISVYSTLKAWAGVSGRVAATGAASNHGYRFLASHPA</sequence>
<dbReference type="Gene3D" id="1.25.10.10">
    <property type="entry name" value="Leucine-rich Repeat Variant"/>
    <property type="match status" value="1"/>
</dbReference>
<evidence type="ECO:0000313" key="1">
    <source>
        <dbReference type="EMBL" id="QNG76920.1"/>
    </source>
</evidence>
<dbReference type="SUPFAM" id="SSF48371">
    <property type="entry name" value="ARM repeat"/>
    <property type="match status" value="1"/>
</dbReference>
<dbReference type="InterPro" id="IPR016024">
    <property type="entry name" value="ARM-type_fold"/>
</dbReference>
<organism evidence="1 2">
    <name type="scientific">Stenotrophomonas maltophilia</name>
    <name type="common">Pseudomonas maltophilia</name>
    <name type="synonym">Xanthomonas maltophilia</name>
    <dbReference type="NCBI Taxonomy" id="40324"/>
    <lineage>
        <taxon>Bacteria</taxon>
        <taxon>Pseudomonadati</taxon>
        <taxon>Pseudomonadota</taxon>
        <taxon>Gammaproteobacteria</taxon>
        <taxon>Lysobacterales</taxon>
        <taxon>Lysobacteraceae</taxon>
        <taxon>Stenotrophomonas</taxon>
        <taxon>Stenotrophomonas maltophilia group</taxon>
    </lineage>
</organism>
<gene>
    <name evidence="1" type="ORF">GPNADHDJ_01103</name>
</gene>
<accession>A0AAX1I971</accession>
<dbReference type="SUPFAM" id="SSF52540">
    <property type="entry name" value="P-loop containing nucleoside triphosphate hydrolases"/>
    <property type="match status" value="1"/>
</dbReference>
<evidence type="ECO:0008006" key="3">
    <source>
        <dbReference type="Google" id="ProtNLM"/>
    </source>
</evidence>
<evidence type="ECO:0000313" key="2">
    <source>
        <dbReference type="Proteomes" id="UP000515598"/>
    </source>
</evidence>
<dbReference type="EMBL" id="CP060025">
    <property type="protein sequence ID" value="QNG76920.1"/>
    <property type="molecule type" value="Genomic_DNA"/>
</dbReference>
<protein>
    <recommendedName>
        <fullName evidence="3">NACHT domain-containing protein</fullName>
    </recommendedName>
</protein>
<dbReference type="InterPro" id="IPR011989">
    <property type="entry name" value="ARM-like"/>
</dbReference>
<dbReference type="InterPro" id="IPR027417">
    <property type="entry name" value="P-loop_NTPase"/>
</dbReference>
<dbReference type="Proteomes" id="UP000515598">
    <property type="component" value="Chromosome"/>
</dbReference>
<proteinExistence type="predicted"/>